<dbReference type="InterPro" id="IPR057326">
    <property type="entry name" value="KR_dom"/>
</dbReference>
<dbReference type="InterPro" id="IPR000873">
    <property type="entry name" value="AMP-dep_synth/lig_dom"/>
</dbReference>
<dbReference type="Gene3D" id="3.40.366.10">
    <property type="entry name" value="Malonyl-Coenzyme A Acyl Carrier Protein, domain 2"/>
    <property type="match status" value="1"/>
</dbReference>
<dbReference type="GO" id="GO:0004315">
    <property type="term" value="F:3-oxoacyl-[acyl-carrier-protein] synthase activity"/>
    <property type="evidence" value="ECO:0007669"/>
    <property type="project" value="InterPro"/>
</dbReference>
<dbReference type="InterPro" id="IPR050091">
    <property type="entry name" value="PKS_NRPS_Biosynth_Enz"/>
</dbReference>
<evidence type="ECO:0000256" key="3">
    <source>
        <dbReference type="ARBA" id="ARBA00022679"/>
    </source>
</evidence>
<dbReference type="SUPFAM" id="SSF53901">
    <property type="entry name" value="Thiolase-like"/>
    <property type="match status" value="1"/>
</dbReference>
<feature type="compositionally biased region" description="Polar residues" evidence="7">
    <location>
        <begin position="742"/>
        <end position="751"/>
    </location>
</feature>
<dbReference type="SUPFAM" id="SSF51735">
    <property type="entry name" value="NAD(P)-binding Rossmann-fold domains"/>
    <property type="match status" value="3"/>
</dbReference>
<dbReference type="SUPFAM" id="SSF52151">
    <property type="entry name" value="FabD/lysophospholipase-like"/>
    <property type="match status" value="1"/>
</dbReference>
<dbReference type="GO" id="GO:0006633">
    <property type="term" value="P:fatty acid biosynthetic process"/>
    <property type="evidence" value="ECO:0007669"/>
    <property type="project" value="InterPro"/>
</dbReference>
<dbReference type="InterPro" id="IPR006162">
    <property type="entry name" value="Ppantetheine_attach_site"/>
</dbReference>
<evidence type="ECO:0000256" key="2">
    <source>
        <dbReference type="ARBA" id="ARBA00022553"/>
    </source>
</evidence>
<dbReference type="Gene3D" id="3.40.47.10">
    <property type="match status" value="1"/>
</dbReference>
<dbReference type="Pfam" id="PF08240">
    <property type="entry name" value="ADH_N"/>
    <property type="match status" value="1"/>
</dbReference>
<evidence type="ECO:0000256" key="7">
    <source>
        <dbReference type="SAM" id="MobiDB-lite"/>
    </source>
</evidence>
<name>A0A0F7EVT3_9DINO</name>
<evidence type="ECO:0000256" key="1">
    <source>
        <dbReference type="ARBA" id="ARBA00022450"/>
    </source>
</evidence>
<dbReference type="InterPro" id="IPR014031">
    <property type="entry name" value="Ketoacyl_synth_C"/>
</dbReference>
<feature type="compositionally biased region" description="Polar residues" evidence="7">
    <location>
        <begin position="2592"/>
        <end position="2614"/>
    </location>
</feature>
<dbReference type="Pfam" id="PF02801">
    <property type="entry name" value="Ketoacyl-synt_C"/>
    <property type="match status" value="1"/>
</dbReference>
<proteinExistence type="evidence at transcript level"/>
<dbReference type="Gene3D" id="3.10.129.110">
    <property type="entry name" value="Polyketide synthase dehydratase"/>
    <property type="match status" value="1"/>
</dbReference>
<dbReference type="CDD" id="cd00833">
    <property type="entry name" value="PKS"/>
    <property type="match status" value="1"/>
</dbReference>
<dbReference type="EMBL" id="KP739888">
    <property type="protein sequence ID" value="AKG25415.1"/>
    <property type="molecule type" value="mRNA"/>
</dbReference>
<sequence>MESSVEYPIVRVAFHSELAVDLPRELFQICSLRSCVEEKEGSFCVVLRGEDVDNWLPMLKRVPELAVVVTPGPIDMSKWPAGCEVQTLIWPPTEVPARSFGKKVEDGLSLNQEIQRLLCSCPSLQKPFIEFVLRYADSRRTAIICGNDALSFEEYIHRVRSVARILRCDYDVQCGTRVAVLLPKSTEYLVVLGALSLLGAPFSLEDDRLTAASRQHVWAQWSPKVVICESEQQHQEHLSYVPLKGFGGLAVEGNGASPQERAEVFFAEHQVVELHKLRSGDTGGLWNSLSPTNNADGPARKNTSLTRAAFVDWTSGTSSGKPKGLVMWHKQLHSMLMWRWHIYPMSEDDDVMAVNLFMLWYWWVPLCMGKTTVLIPDYMLLDHDKLIAYLADNKVTRWDCSTPTLLRAVLLAFPDDPDAKNTPHEIRCSIIRKCMKLVIVSGEPLRHELIQDMRAKLPTTKLVNLLSTTEFGDVMSCLITDEVVASMAKNELTVAPVGNPLWNVDLEIIPMCECGDCNTCSSQGDGELCIGGHGIVEGHEGYYMEPEITSRYFKASCPGGKILWWTKDAVRRIGSRLTLVGRLDSAVKIRGYKVDMEGVAKEINNALVRFSFKDDPRRCFLRICGAHCSLAHINGTEKLCALIQIKWEDSAMRYELDAEDADFINGPIPETALDGVDVLRSLLGKILPDAQVPKNFTLCWQFPLTQTGKLNGHKCIELHQSKKRLHPEPTGRGRGKYHALSNPRSTPSSAVANKAEDIDSINVVRRVWSDILGEDLTGVHPDTSFFDIGGNSLHVARLARKLGIKVTDIFAQVTARGMADLQETTVDVVPRPVTTRRSSTVRPIAVVGMAVRWPGTDDAQKCASLAEAWQTLKNGSTATTTFGPPRDASHVPRGVVLPAEAVNTFDAEFWGIHPKKAELIDPNHRIFLELCYEALVNGGYLPRTKRASSAGSHRMQQRACPANVGVFSSSASLPTYLTEVLGNNGQDWLLDLRNEDPAKYWELELGNDKDYIATRASYFLNLQGPSKNVQSACSSGLLCVAEGVEAIRSGQCEAALCGAISIFFPQNTGHKYVPGMVWSKDGFCRSFDAEASGMMNANAGACFMLKPVDRLTPEDFVYGVIKGVGVSNDGREKASFDAPSEKGQIDAILRAHSECPGYLPEMLEAHGTGTRLGDPIEIEAFRQAMDKLGYLDKFTKPVSISAVKSNIGHANTAAGAMGFLSLLLQLHHQEKAPLATLKTPNPALNLGTNLKLQQTAEEWVNGKGAISSLGVGGTNVHVLCESAHHTRSLSNATKQNSCHMPLLLLSGASPDLVSEMRDQLEAFAPEDMAYTLAFGRPHLRYRMATTALHRITPIVESVDKNIPVVFLFPGQGSQYPNMANSLYNNPRFPVFTESVDKCARILGWNPLVPFIGRTNEQTQLGIFILELALANLLIEQFGIIPSKLLGHSLGEYACATICGVFSLPQALDIVALRGQLLDKLQGEPSEMLSVAVSEETLGELPPGVVVCCRNAPDRLVLGGLTKDIHHMHKMLKERGISSARLKTSAAFHTKAVRPLEADMLNKLRTLTLHKPTWPMVSSVTGTIAHEDEVTTPEYWVRQMLHPVEFSAALHTCIGGDPNTLCMEVGPNQALSQLAKYNKVSVPAIPTMMRPKGVFIDGEDVLEGPCESVPFLLEAIGLAWARGASIDLSRDMEVTGARGRVVPLPPVLWNRQPCWSSPLAPTINVTQKARPAARSGPTRSLFHRLTWTPAPRPNATTMDDFVPCVALDRGTTPMPLDAMASFIPLEDVGAYATKYGVCAILGMREEDEDPEGQIVLVEQLIRVFQAIHDLRSTIVIIRADTARYQGVAAFCRAAQKERPDLHLRIVHLDTSDAVMSIARQEMLANDHEVRVHYARGTRAVSTLHYVEPSADVKARAVEGRFSGDRWVIITGGTSGIGCEVALWARARGAKVCILARNSRALDGADVDAHVCLCDISDKRSVDTVIASLGGMDAVEAVFHCAGVVADRTIGSMTPTKDFILPLVKAKIHGAKNIVNAVADSPHVRVVLFSSSSATLGIAGQALYCFANQYMDALCDTRPNCVAIQWGGWTVGMTLTHDIKPLSGEAFLGVDAGMEALAVVHEEMGENVLVMDVEHIGTYVDSIAVAEGLVSPLVAAGLPTLPGTLDFTSLPSAGLSFLRDHQFEGRMVVPGTFWLEVFTMLCASLVKGPIVLHDVEFLRPYDASGSVSVHATRIGDDWLFEVKNNEEVIACARSRVTVHTDMYILRTRWSETLARLDIMDGAAARNLYHEFSDAGFEYGPRFKLLSALWKGDDVVAATVCAEASTVHWELGTSAATVDACTHVASLVHDAGFGGLPRRIKRVEVSMHAATGDDGEPRLWNTVENGQWRVLCARSKVHSDATAGMAVDLVLLGAQCCITMEGFDMEPWVRMDDVFAVAWTPLEPTSPTSSPLPATEGPWLVVGSDAWSHELAALLKDNARHISTVKDYSDVNSTISGIVLREGEHLRACEKLVTDVGARPNLRHGGARLWVCPQVARDGVHCLHSVVDCDDSASSVGAFAELLVAPSEHAWVRIVDGAVSSPSLTPAELRASMNSATASTISTPRDNGRSTSQQSVKRSGDGASENVYKVVPDLASKTIGTVVVPTVRAEVIGADEVEICTEVWGLNFLDVMQAKGVIDLGDEVSLGGETVGSIARIGASVTRFAPGDRVAALTWGGWGTYCVVPADFVVKIPAALDAASCATINLCYATAWLAAVWLARVEEGESMLVHSGAGGVGMAALAIGKMKGASPLYATCSNNAAKHAALHSWGVPQGHIFNSHDVADYVSAIDERGGVDVVLSSLAGAAMQRSIHLVNPFGRFVEIGKRDQFSDTPIGLQPFAKGIQYMSAHLDVLMRHYPRRVAKLLEEVWHAVENGTIPVLPVQVFHGFENGHVALEALSNGTHVGKIVVMNNPSSIPKTLAEPSRRLLIVVQDGVDIRWAQEIGEQWALTWSTQPTLAIARTVPASSSDCILFVGSSIPEGLPDAVKAIVHLGAATTLRPPCAFVEVSAKVDPALVAKCLASESRFLMIGNRLRFPKPERKALHSNAWTAEKLEAWLVEKVNVDPLTPGGFEAFGIDSLGKLQLMNALHRSGCPVSLVDLEGDGCLRDIAQKICGPTETKSESKSKVLCLHGFRTNADIFRYQLFDFPQDEYSLVFVDAPFRASGPPQAELEEAGLKSDADNIFKEWWRCPSTKDDNGVIPLGTGWDQADCEGLDESLSLLEKVIREQGPFTGIVGFSQGGAMAHILASRGYFKWAVLFSPVICRDARADFSTTSHYPAMIIFDPDEPVQDHCHQIHAITGGAVIEHQRGHYVPKRNSDEEVYAQLNTFVQTKT</sequence>
<feature type="domain" description="Ketosynthase family 3 (KS3)" evidence="8">
    <location>
        <begin position="841"/>
        <end position="1282"/>
    </location>
</feature>
<dbReference type="InterPro" id="IPR049552">
    <property type="entry name" value="PKS_DH_N"/>
</dbReference>
<dbReference type="InterPro" id="IPR016035">
    <property type="entry name" value="Acyl_Trfase/lysoPLipase"/>
</dbReference>
<dbReference type="InterPro" id="IPR014043">
    <property type="entry name" value="Acyl_transferase_dom"/>
</dbReference>
<dbReference type="InterPro" id="IPR005645">
    <property type="entry name" value="FSH-like_dom"/>
</dbReference>
<evidence type="ECO:0000259" key="9">
    <source>
        <dbReference type="PROSITE" id="PS52019"/>
    </source>
</evidence>
<dbReference type="GO" id="GO:0004312">
    <property type="term" value="F:fatty acid synthase activity"/>
    <property type="evidence" value="ECO:0007669"/>
    <property type="project" value="TreeGrafter"/>
</dbReference>
<dbReference type="InterPro" id="IPR018201">
    <property type="entry name" value="Ketoacyl_synth_AS"/>
</dbReference>
<dbReference type="InterPro" id="IPR042104">
    <property type="entry name" value="PKS_dehydratase_sf"/>
</dbReference>
<dbReference type="Pfam" id="PF13602">
    <property type="entry name" value="ADH_zinc_N_2"/>
    <property type="match status" value="1"/>
</dbReference>
<dbReference type="Gene3D" id="3.90.180.10">
    <property type="entry name" value="Medium-chain alcohol dehydrogenases, catalytic domain"/>
    <property type="match status" value="1"/>
</dbReference>
<feature type="active site" description="Proton acceptor; for dehydratase activity" evidence="6">
    <location>
        <position position="2179"/>
    </location>
</feature>
<dbReference type="Gene3D" id="3.30.70.3290">
    <property type="match status" value="1"/>
</dbReference>
<dbReference type="Pfam" id="PF00109">
    <property type="entry name" value="ketoacyl-synt"/>
    <property type="match status" value="1"/>
</dbReference>
<dbReference type="PROSITE" id="PS52019">
    <property type="entry name" value="PKS_MFAS_DH"/>
    <property type="match status" value="1"/>
</dbReference>
<dbReference type="InterPro" id="IPR013154">
    <property type="entry name" value="ADH-like_N"/>
</dbReference>
<feature type="region of interest" description="N-terminal hotdog fold" evidence="6">
    <location>
        <begin position="2145"/>
        <end position="2261"/>
    </location>
</feature>
<feature type="domain" description="PKS/mFAS DH" evidence="9">
    <location>
        <begin position="2145"/>
        <end position="2431"/>
    </location>
</feature>
<dbReference type="Pfam" id="PF08659">
    <property type="entry name" value="KR"/>
    <property type="match status" value="1"/>
</dbReference>
<dbReference type="InterPro" id="IPR045851">
    <property type="entry name" value="AMP-bd_C_sf"/>
</dbReference>
<dbReference type="InterPro" id="IPR014030">
    <property type="entry name" value="Ketoacyl_synth_N"/>
</dbReference>
<dbReference type="InterPro" id="IPR049900">
    <property type="entry name" value="PKS_mFAS_DH"/>
</dbReference>
<dbReference type="InterPro" id="IPR020841">
    <property type="entry name" value="PKS_Beta-ketoAc_synthase_dom"/>
</dbReference>
<dbReference type="Pfam" id="PF21089">
    <property type="entry name" value="PKS_DH_N"/>
    <property type="match status" value="1"/>
</dbReference>
<accession>A0A0F7EVT3</accession>
<dbReference type="SMART" id="SM00829">
    <property type="entry name" value="PKS_ER"/>
    <property type="match status" value="1"/>
</dbReference>
<dbReference type="InterPro" id="IPR011032">
    <property type="entry name" value="GroES-like_sf"/>
</dbReference>
<dbReference type="SUPFAM" id="SSF50129">
    <property type="entry name" value="GroES-like"/>
    <property type="match status" value="1"/>
</dbReference>
<dbReference type="InterPro" id="IPR029058">
    <property type="entry name" value="AB_hydrolase_fold"/>
</dbReference>
<dbReference type="SUPFAM" id="SSF56801">
    <property type="entry name" value="Acetyl-CoA synthetase-like"/>
    <property type="match status" value="1"/>
</dbReference>
<dbReference type="PROSITE" id="PS00606">
    <property type="entry name" value="KS3_1"/>
    <property type="match status" value="1"/>
</dbReference>
<dbReference type="InterPro" id="IPR009081">
    <property type="entry name" value="PP-bd_ACP"/>
</dbReference>
<dbReference type="Pfam" id="PF00550">
    <property type="entry name" value="PP-binding"/>
    <property type="match status" value="1"/>
</dbReference>
<dbReference type="Pfam" id="PF00698">
    <property type="entry name" value="Acyl_transf_1"/>
    <property type="match status" value="1"/>
</dbReference>
<dbReference type="CDD" id="cd05195">
    <property type="entry name" value="enoyl_red"/>
    <property type="match status" value="1"/>
</dbReference>
<evidence type="ECO:0000256" key="5">
    <source>
        <dbReference type="ARBA" id="ARBA00023268"/>
    </source>
</evidence>
<keyword evidence="5" id="KW-0511">Multifunctional enzyme</keyword>
<dbReference type="InterPro" id="IPR013968">
    <property type="entry name" value="PKS_KR"/>
</dbReference>
<dbReference type="InterPro" id="IPR042099">
    <property type="entry name" value="ANL_N_sf"/>
</dbReference>
<evidence type="ECO:0000256" key="4">
    <source>
        <dbReference type="ARBA" id="ARBA00022737"/>
    </source>
</evidence>
<dbReference type="SMART" id="SM00822">
    <property type="entry name" value="PKS_KR"/>
    <property type="match status" value="1"/>
</dbReference>
<dbReference type="InterPro" id="IPR036736">
    <property type="entry name" value="ACP-like_sf"/>
</dbReference>
<feature type="region of interest" description="Disordered" evidence="7">
    <location>
        <begin position="723"/>
        <end position="751"/>
    </location>
</feature>
<dbReference type="SMART" id="SM00826">
    <property type="entry name" value="PKS_DH"/>
    <property type="match status" value="1"/>
</dbReference>
<dbReference type="Gene3D" id="3.40.50.12780">
    <property type="entry name" value="N-terminal domain of ligase-like"/>
    <property type="match status" value="1"/>
</dbReference>
<organism evidence="10">
    <name type="scientific">Hematodinium sp. SG-2015</name>
    <dbReference type="NCBI Taxonomy" id="1649283"/>
    <lineage>
        <taxon>Eukaryota</taxon>
        <taxon>Sar</taxon>
        <taxon>Alveolata</taxon>
        <taxon>Dinophyceae</taxon>
        <taxon>Syndiniales</taxon>
        <taxon>Syndiniaceae</taxon>
        <taxon>Hematodinium</taxon>
    </lineage>
</organism>
<evidence type="ECO:0000313" key="10">
    <source>
        <dbReference type="EMBL" id="AKG25415.1"/>
    </source>
</evidence>
<feature type="active site" description="Proton donor; for dehydratase activity" evidence="6">
    <location>
        <position position="2336"/>
    </location>
</feature>
<feature type="region of interest" description="C-terminal hotdog fold" evidence="6">
    <location>
        <begin position="2277"/>
        <end position="2431"/>
    </location>
</feature>
<dbReference type="PROSITE" id="PS52004">
    <property type="entry name" value="KS3_2"/>
    <property type="match status" value="1"/>
</dbReference>
<dbReference type="InterPro" id="IPR016039">
    <property type="entry name" value="Thiolase-like"/>
</dbReference>
<dbReference type="CDD" id="cd05274">
    <property type="entry name" value="KR_FAS_SDR_x"/>
    <property type="match status" value="1"/>
</dbReference>
<evidence type="ECO:0000259" key="8">
    <source>
        <dbReference type="PROSITE" id="PS52004"/>
    </source>
</evidence>
<dbReference type="InterPro" id="IPR036291">
    <property type="entry name" value="NAD(P)-bd_dom_sf"/>
</dbReference>
<dbReference type="SMART" id="SM00827">
    <property type="entry name" value="PKS_AT"/>
    <property type="match status" value="1"/>
</dbReference>
<keyword evidence="3" id="KW-0808">Transferase</keyword>
<dbReference type="PANTHER" id="PTHR43775:SF37">
    <property type="entry name" value="SI:DKEY-61P9.11"/>
    <property type="match status" value="1"/>
</dbReference>
<dbReference type="Pfam" id="PF00501">
    <property type="entry name" value="AMP-binding"/>
    <property type="match status" value="1"/>
</dbReference>
<keyword evidence="1" id="KW-0596">Phosphopantetheine</keyword>
<dbReference type="Gene3D" id="1.10.1200.10">
    <property type="entry name" value="ACP-like"/>
    <property type="match status" value="1"/>
</dbReference>
<keyword evidence="2" id="KW-0597">Phosphoprotein</keyword>
<dbReference type="Gene3D" id="3.30.300.30">
    <property type="match status" value="1"/>
</dbReference>
<dbReference type="PANTHER" id="PTHR43775">
    <property type="entry name" value="FATTY ACID SYNTHASE"/>
    <property type="match status" value="1"/>
</dbReference>
<dbReference type="Pfam" id="PF14765">
    <property type="entry name" value="PS-DH"/>
    <property type="match status" value="1"/>
</dbReference>
<evidence type="ECO:0000256" key="6">
    <source>
        <dbReference type="PROSITE-ProRule" id="PRU01363"/>
    </source>
</evidence>
<dbReference type="GO" id="GO:0016491">
    <property type="term" value="F:oxidoreductase activity"/>
    <property type="evidence" value="ECO:0007669"/>
    <property type="project" value="InterPro"/>
</dbReference>
<dbReference type="Gene3D" id="3.40.50.1820">
    <property type="entry name" value="alpha/beta hydrolase"/>
    <property type="match status" value="1"/>
</dbReference>
<dbReference type="Pfam" id="PF03959">
    <property type="entry name" value="FSH1"/>
    <property type="match status" value="1"/>
</dbReference>
<dbReference type="SUPFAM" id="SSF53474">
    <property type="entry name" value="alpha/beta-Hydrolases"/>
    <property type="match status" value="1"/>
</dbReference>
<dbReference type="SMART" id="SM00825">
    <property type="entry name" value="PKS_KS"/>
    <property type="match status" value="1"/>
</dbReference>
<dbReference type="SUPFAM" id="SSF47336">
    <property type="entry name" value="ACP-like"/>
    <property type="match status" value="1"/>
</dbReference>
<dbReference type="InterPro" id="IPR049551">
    <property type="entry name" value="PKS_DH_C"/>
</dbReference>
<dbReference type="InterPro" id="IPR020843">
    <property type="entry name" value="ER"/>
</dbReference>
<protein>
    <submittedName>
        <fullName evidence="10">Putative polyketide synthase</fullName>
    </submittedName>
</protein>
<dbReference type="InterPro" id="IPR020807">
    <property type="entry name" value="PKS_DH"/>
</dbReference>
<dbReference type="InterPro" id="IPR001227">
    <property type="entry name" value="Ac_transferase_dom_sf"/>
</dbReference>
<dbReference type="PROSITE" id="PS00012">
    <property type="entry name" value="PHOSPHOPANTETHEINE"/>
    <property type="match status" value="1"/>
</dbReference>
<reference evidence="10" key="1">
    <citation type="journal article" date="2015" name="Proc. Natl. Acad. Sci. U.S.A.">
        <title>Endosymbiosis undone by stepwise elimination of the plastid in a parasitic dinoflagellate.</title>
        <authorList>
            <person name="Gornik S.G."/>
            <person name="Febrimarsa"/>
            <person name="Cassin A.M."/>
            <person name="MacRae J.I."/>
            <person name="Ramaprasad A."/>
            <person name="Rchiad Z."/>
            <person name="McConville M.J."/>
            <person name="Bacic A."/>
            <person name="McFadden G.I."/>
            <person name="Pain A."/>
            <person name="Waller R.F."/>
        </authorList>
    </citation>
    <scope>NUCLEOTIDE SEQUENCE</scope>
</reference>
<dbReference type="Gene3D" id="3.40.50.720">
    <property type="entry name" value="NAD(P)-binding Rossmann-like Domain"/>
    <property type="match status" value="2"/>
</dbReference>
<feature type="region of interest" description="Disordered" evidence="7">
    <location>
        <begin position="2592"/>
        <end position="2620"/>
    </location>
</feature>
<keyword evidence="4" id="KW-0677">Repeat</keyword>